<feature type="binding site" evidence="10">
    <location>
        <position position="87"/>
    </location>
    <ligand>
        <name>Na(+)</name>
        <dbReference type="ChEBI" id="CHEBI:29101"/>
        <note>structural</note>
    </ligand>
</feature>
<keyword evidence="10" id="KW-0406">Ion transport</keyword>
<evidence type="ECO:0000256" key="8">
    <source>
        <dbReference type="ARBA" id="ARBA00035585"/>
    </source>
</evidence>
<comment type="caution">
    <text evidence="11">The sequence shown here is derived from an EMBL/GenBank/DDBJ whole genome shotgun (WGS) entry which is preliminary data.</text>
</comment>
<comment type="activity regulation">
    <text evidence="10">Na(+) is not transported, but it plays an essential structural role and its presence is essential for fluoride channel function.</text>
</comment>
<name>A0A846RXE8_9MICC</name>
<comment type="similarity">
    <text evidence="7 10">Belongs to the fluoride channel Fluc/FEX (TC 1.A.43) family.</text>
</comment>
<gene>
    <name evidence="10" type="primary">fluC</name>
    <name evidence="10" type="synonym">crcB</name>
    <name evidence="11" type="ORF">BJ994_001957</name>
</gene>
<evidence type="ECO:0000256" key="7">
    <source>
        <dbReference type="ARBA" id="ARBA00035120"/>
    </source>
</evidence>
<feature type="transmembrane region" description="Helical" evidence="10">
    <location>
        <begin position="79"/>
        <end position="100"/>
    </location>
</feature>
<feature type="binding site" evidence="10">
    <location>
        <position position="90"/>
    </location>
    <ligand>
        <name>Na(+)</name>
        <dbReference type="ChEBI" id="CHEBI:29101"/>
        <note>structural</note>
    </ligand>
</feature>
<evidence type="ECO:0000256" key="6">
    <source>
        <dbReference type="ARBA" id="ARBA00023303"/>
    </source>
</evidence>
<evidence type="ECO:0000256" key="5">
    <source>
        <dbReference type="ARBA" id="ARBA00023136"/>
    </source>
</evidence>
<comment type="function">
    <text evidence="9 10">Fluoride-specific ion channel. Important for reducing fluoride concentration in the cell, thus reducing its toxicity.</text>
</comment>
<evidence type="ECO:0000313" key="11">
    <source>
        <dbReference type="EMBL" id="NJC22881.1"/>
    </source>
</evidence>
<keyword evidence="6 10" id="KW-0407">Ion channel</keyword>
<dbReference type="RefSeq" id="WP_167993730.1">
    <property type="nucleotide sequence ID" value="NZ_JAATJL010000001.1"/>
</dbReference>
<feature type="transmembrane region" description="Helical" evidence="10">
    <location>
        <begin position="45"/>
        <end position="67"/>
    </location>
</feature>
<keyword evidence="10" id="KW-0479">Metal-binding</keyword>
<dbReference type="Pfam" id="PF02537">
    <property type="entry name" value="CRCB"/>
    <property type="match status" value="1"/>
</dbReference>
<dbReference type="AlphaFoldDB" id="A0A846RXE8"/>
<keyword evidence="5 10" id="KW-0472">Membrane</keyword>
<keyword evidence="12" id="KW-1185">Reference proteome</keyword>
<evidence type="ECO:0000256" key="3">
    <source>
        <dbReference type="ARBA" id="ARBA00022692"/>
    </source>
</evidence>
<evidence type="ECO:0000256" key="10">
    <source>
        <dbReference type="HAMAP-Rule" id="MF_00454"/>
    </source>
</evidence>
<evidence type="ECO:0000256" key="1">
    <source>
        <dbReference type="ARBA" id="ARBA00004651"/>
    </source>
</evidence>
<evidence type="ECO:0000256" key="4">
    <source>
        <dbReference type="ARBA" id="ARBA00022989"/>
    </source>
</evidence>
<comment type="catalytic activity">
    <reaction evidence="8">
        <text>fluoride(in) = fluoride(out)</text>
        <dbReference type="Rhea" id="RHEA:76159"/>
        <dbReference type="ChEBI" id="CHEBI:17051"/>
    </reaction>
    <physiologicalReaction direction="left-to-right" evidence="8">
        <dbReference type="Rhea" id="RHEA:76160"/>
    </physiologicalReaction>
</comment>
<dbReference type="GO" id="GO:0046872">
    <property type="term" value="F:metal ion binding"/>
    <property type="evidence" value="ECO:0007669"/>
    <property type="project" value="UniProtKB-KW"/>
</dbReference>
<feature type="transmembrane region" description="Helical" evidence="10">
    <location>
        <begin position="106"/>
        <end position="127"/>
    </location>
</feature>
<feature type="transmembrane region" description="Helical" evidence="10">
    <location>
        <begin position="20"/>
        <end position="39"/>
    </location>
</feature>
<evidence type="ECO:0000256" key="2">
    <source>
        <dbReference type="ARBA" id="ARBA00022475"/>
    </source>
</evidence>
<dbReference type="InterPro" id="IPR003691">
    <property type="entry name" value="FluC"/>
</dbReference>
<proteinExistence type="inferred from homology"/>
<dbReference type="EMBL" id="JAATJL010000001">
    <property type="protein sequence ID" value="NJC22881.1"/>
    <property type="molecule type" value="Genomic_DNA"/>
</dbReference>
<keyword evidence="2 10" id="KW-1003">Cell membrane</keyword>
<reference evidence="11 12" key="1">
    <citation type="submission" date="2020-03" db="EMBL/GenBank/DDBJ databases">
        <title>Sequencing the genomes of 1000 actinobacteria strains.</title>
        <authorList>
            <person name="Klenk H.-P."/>
        </authorList>
    </citation>
    <scope>NUCLEOTIDE SEQUENCE [LARGE SCALE GENOMIC DNA]</scope>
    <source>
        <strain evidence="11 12">DSM 16403</strain>
    </source>
</reference>
<dbReference type="GO" id="GO:0140114">
    <property type="term" value="P:cellular detoxification of fluoride"/>
    <property type="evidence" value="ECO:0007669"/>
    <property type="project" value="UniProtKB-UniRule"/>
</dbReference>
<comment type="subcellular location">
    <subcellularLocation>
        <location evidence="1 10">Cell membrane</location>
        <topology evidence="1 10">Multi-pass membrane protein</topology>
    </subcellularLocation>
</comment>
<keyword evidence="10" id="KW-0813">Transport</keyword>
<keyword evidence="3 10" id="KW-0812">Transmembrane</keyword>
<protein>
    <recommendedName>
        <fullName evidence="10">Fluoride-specific ion channel FluC</fullName>
    </recommendedName>
</protein>
<sequence length="133" mass="13981">MSRSLPRRSGLTSWRTWTAVALGAFIGTEIRYLLVLLLPEQAGTFPWTTLSINVLGSLLLGWLTGLWGTGSVPPRWLQAGLGPGLLGSFTTFSAVALVSVLDLELLVPYLGLSLLLGLAAAAAGVFLGKRSGT</sequence>
<organism evidence="11 12">
    <name type="scientific">Arthrobacter pigmenti</name>
    <dbReference type="NCBI Taxonomy" id="271432"/>
    <lineage>
        <taxon>Bacteria</taxon>
        <taxon>Bacillati</taxon>
        <taxon>Actinomycetota</taxon>
        <taxon>Actinomycetes</taxon>
        <taxon>Micrococcales</taxon>
        <taxon>Micrococcaceae</taxon>
        <taxon>Arthrobacter</taxon>
    </lineage>
</organism>
<keyword evidence="4 10" id="KW-1133">Transmembrane helix</keyword>
<dbReference type="GO" id="GO:0005886">
    <property type="term" value="C:plasma membrane"/>
    <property type="evidence" value="ECO:0007669"/>
    <property type="project" value="UniProtKB-SubCell"/>
</dbReference>
<evidence type="ECO:0000256" key="9">
    <source>
        <dbReference type="ARBA" id="ARBA00049940"/>
    </source>
</evidence>
<dbReference type="Proteomes" id="UP000547458">
    <property type="component" value="Unassembled WGS sequence"/>
</dbReference>
<keyword evidence="10" id="KW-0915">Sodium</keyword>
<dbReference type="GO" id="GO:0062054">
    <property type="term" value="F:fluoride channel activity"/>
    <property type="evidence" value="ECO:0007669"/>
    <property type="project" value="UniProtKB-UniRule"/>
</dbReference>
<accession>A0A846RXE8</accession>
<dbReference type="HAMAP" id="MF_00454">
    <property type="entry name" value="FluC"/>
    <property type="match status" value="1"/>
</dbReference>
<evidence type="ECO:0000313" key="12">
    <source>
        <dbReference type="Proteomes" id="UP000547458"/>
    </source>
</evidence>